<dbReference type="eggNOG" id="COG4467">
    <property type="taxonomic scope" value="Bacteria"/>
</dbReference>
<dbReference type="NCBIfam" id="NF033517">
    <property type="entry name" value="transpos_IS66"/>
    <property type="match status" value="1"/>
</dbReference>
<evidence type="ECO:0000259" key="2">
    <source>
        <dbReference type="Pfam" id="PF13005"/>
    </source>
</evidence>
<accession>W0BC61</accession>
<dbReference type="Proteomes" id="UP000018838">
    <property type="component" value="Chromosome"/>
</dbReference>
<feature type="domain" description="Transposase IS66 central" evidence="1">
    <location>
        <begin position="49"/>
        <end position="319"/>
    </location>
</feature>
<dbReference type="InterPro" id="IPR052344">
    <property type="entry name" value="Transposase-related"/>
</dbReference>
<dbReference type="Pfam" id="PF03050">
    <property type="entry name" value="DDE_Tnp_IS66"/>
    <property type="match status" value="1"/>
</dbReference>
<dbReference type="PATRIC" id="fig|1268635.3.peg.642"/>
<dbReference type="KEGG" id="lok:Loa_00648"/>
<dbReference type="PANTHER" id="PTHR33678:SF1">
    <property type="entry name" value="BLL1576 PROTEIN"/>
    <property type="match status" value="1"/>
</dbReference>
<dbReference type="HOGENOM" id="CLU_039294_2_1_6"/>
<evidence type="ECO:0000259" key="1">
    <source>
        <dbReference type="Pfam" id="PF03050"/>
    </source>
</evidence>
<organism evidence="3 4">
    <name type="scientific">Legionella oakridgensis ATCC 33761 = DSM 21215</name>
    <dbReference type="NCBI Taxonomy" id="1268635"/>
    <lineage>
        <taxon>Bacteria</taxon>
        <taxon>Pseudomonadati</taxon>
        <taxon>Pseudomonadota</taxon>
        <taxon>Gammaproteobacteria</taxon>
        <taxon>Legionellales</taxon>
        <taxon>Legionellaceae</taxon>
        <taxon>Legionella</taxon>
    </lineage>
</organism>
<dbReference type="InterPro" id="IPR024474">
    <property type="entry name" value="Znf_dom_IS66"/>
</dbReference>
<name>W0BC61_9GAMM</name>
<keyword evidence="4" id="KW-1185">Reference proteome</keyword>
<dbReference type="EMBL" id="CP004006">
    <property type="protein sequence ID" value="AHE66217.1"/>
    <property type="molecule type" value="Genomic_DNA"/>
</dbReference>
<reference evidence="3 4" key="1">
    <citation type="journal article" date="2013" name="Int. J. Med. Microbiol.">
        <title>Legionella oakridgensis ATCC 33761 genome sequence and phenotypic characterization reveals its replication capacity in amoebae.</title>
        <authorList>
            <person name="Brzuszkiewicz E."/>
            <person name="Schulz T."/>
            <person name="Rydzewski K."/>
            <person name="Daniel R."/>
            <person name="Gillmaier N."/>
            <person name="Dittmann C."/>
            <person name="Holland G."/>
            <person name="Schunder E."/>
            <person name="Lautner M."/>
            <person name="Eisenreich W."/>
            <person name="Luck C."/>
            <person name="Heuner K."/>
        </authorList>
    </citation>
    <scope>NUCLEOTIDE SEQUENCE [LARGE SCALE GENOMIC DNA]</scope>
    <source>
        <strain>OR-10</strain>
        <strain evidence="4">ATCC 33761</strain>
    </source>
</reference>
<sequence>MIGIVKRQVFDIPPPKIEVTEHQAEVKYCECCNKTITAAFPAGVLAPVQYGEVIRSWSVYYQYQHFIPEDRLQQLFYDLYGIQLATATRTGYNRIAFDTLASFEESVLSAVKTAAVKNLDETGFRVAGKTQWLHVASTKTATYYHISPKRKSLLDGLSGTVIHDHWKSYYNLGGVEHALCNQHHLHELKAITEHDKEPWAQAMTRLLRVALRCRHFNEHHAIPVARIKRLTNIYKKIIRDGLAYHETLPPLPCKGKQGRQPRRTGHNLLWRLFHYKQDVLRFFHDLAVPFTNNDAERDLRMMKCKQKISGGFRTAQGAEQFARIRGFISTIRKQGLSIISSIQSIFSGTIPVLSGI</sequence>
<dbReference type="Pfam" id="PF13005">
    <property type="entry name" value="zf-IS66"/>
    <property type="match status" value="1"/>
</dbReference>
<dbReference type="STRING" id="1268635.Loa_00648"/>
<evidence type="ECO:0000313" key="4">
    <source>
        <dbReference type="Proteomes" id="UP000018838"/>
    </source>
</evidence>
<dbReference type="InterPro" id="IPR004291">
    <property type="entry name" value="Transposase_IS66_central"/>
</dbReference>
<feature type="domain" description="Transposase IS66 zinc-finger binding" evidence="2">
    <location>
        <begin position="2"/>
        <end position="32"/>
    </location>
</feature>
<dbReference type="AlphaFoldDB" id="W0BC61"/>
<gene>
    <name evidence="3" type="ORF">Loa_00648</name>
</gene>
<evidence type="ECO:0000313" key="3">
    <source>
        <dbReference type="EMBL" id="AHE66217.1"/>
    </source>
</evidence>
<dbReference type="PANTHER" id="PTHR33678">
    <property type="entry name" value="BLL1576 PROTEIN"/>
    <property type="match status" value="1"/>
</dbReference>
<protein>
    <submittedName>
        <fullName evidence="3">Transposase IS66 family</fullName>
    </submittedName>
</protein>
<proteinExistence type="predicted"/>